<dbReference type="GO" id="GO:0051918">
    <property type="term" value="P:negative regulation of fibrinolysis"/>
    <property type="evidence" value="ECO:0007669"/>
    <property type="project" value="TreeGrafter"/>
</dbReference>
<dbReference type="OrthoDB" id="9941887at2759"/>
<evidence type="ECO:0000256" key="6">
    <source>
        <dbReference type="ARBA" id="ARBA00022833"/>
    </source>
</evidence>
<evidence type="ECO:0000256" key="4">
    <source>
        <dbReference type="ARBA" id="ARBA00022696"/>
    </source>
</evidence>
<keyword evidence="4" id="KW-0356">Hemostasis</keyword>
<keyword evidence="8" id="KW-0094">Blood coagulation</keyword>
<evidence type="ECO:0000313" key="15">
    <source>
        <dbReference type="Proteomes" id="UP000694559"/>
    </source>
</evidence>
<keyword evidence="3" id="KW-0358">Heparin-binding</keyword>
<evidence type="ECO:0000256" key="3">
    <source>
        <dbReference type="ARBA" id="ARBA00022674"/>
    </source>
</evidence>
<dbReference type="InterPro" id="IPR046350">
    <property type="entry name" value="Cystatin_sf"/>
</dbReference>
<sequence>NQCKLPLSSCRPLSLPYAMSEFHTILSIVSCPWWCHAPDAGLALNLINKHRKEGYIFALFRVADAHVQHLVTARRGGILPKNASIAYLTLDVLETQCPVISRKHWSSCEHRPFLSITASNGHLHSF</sequence>
<evidence type="ECO:0000256" key="11">
    <source>
        <dbReference type="ARBA" id="ARBA00023281"/>
    </source>
</evidence>
<keyword evidence="2" id="KW-0964">Secreted</keyword>
<dbReference type="GO" id="GO:0072562">
    <property type="term" value="C:blood microparticle"/>
    <property type="evidence" value="ECO:0007669"/>
    <property type="project" value="TreeGrafter"/>
</dbReference>
<name>A0A8C6XQD1_NAJNA</name>
<keyword evidence="11" id="KW-0280">Fibrinolysis</keyword>
<keyword evidence="10" id="KW-0325">Glycoprotein</keyword>
<evidence type="ECO:0000256" key="12">
    <source>
        <dbReference type="ARBA" id="ARBA00039613"/>
    </source>
</evidence>
<evidence type="ECO:0000256" key="8">
    <source>
        <dbReference type="ARBA" id="ARBA00023084"/>
    </source>
</evidence>
<dbReference type="PANTHER" id="PTHR13814:SF3">
    <property type="entry name" value="HISTIDINE-RICH GLYCOPROTEIN"/>
    <property type="match status" value="1"/>
</dbReference>
<keyword evidence="9" id="KW-1015">Disulfide bond</keyword>
<evidence type="ECO:0000256" key="2">
    <source>
        <dbReference type="ARBA" id="ARBA00022525"/>
    </source>
</evidence>
<dbReference type="PANTHER" id="PTHR13814">
    <property type="entry name" value="FETUIN"/>
    <property type="match status" value="1"/>
</dbReference>
<evidence type="ECO:0000313" key="14">
    <source>
        <dbReference type="Ensembl" id="ENSNNAP00000017335.1"/>
    </source>
</evidence>
<keyword evidence="7" id="KW-0186">Copper</keyword>
<dbReference type="SUPFAM" id="SSF54403">
    <property type="entry name" value="Cystatin/monellin"/>
    <property type="match status" value="1"/>
</dbReference>
<accession>A0A8C6XQD1</accession>
<dbReference type="Proteomes" id="UP000694559">
    <property type="component" value="Unplaced"/>
</dbReference>
<evidence type="ECO:0000256" key="1">
    <source>
        <dbReference type="ARBA" id="ARBA00004613"/>
    </source>
</evidence>
<reference evidence="14" key="2">
    <citation type="submission" date="2025-09" db="UniProtKB">
        <authorList>
            <consortium name="Ensembl"/>
        </authorList>
    </citation>
    <scope>IDENTIFICATION</scope>
</reference>
<dbReference type="Gene3D" id="3.10.450.10">
    <property type="match status" value="1"/>
</dbReference>
<dbReference type="GO" id="GO:0008270">
    <property type="term" value="F:zinc ion binding"/>
    <property type="evidence" value="ECO:0007669"/>
    <property type="project" value="TreeGrafter"/>
</dbReference>
<evidence type="ECO:0000256" key="9">
    <source>
        <dbReference type="ARBA" id="ARBA00023157"/>
    </source>
</evidence>
<comment type="subcellular location">
    <subcellularLocation>
        <location evidence="1">Secreted</location>
    </subcellularLocation>
</comment>
<dbReference type="GO" id="GO:0004867">
    <property type="term" value="F:serine-type endopeptidase inhibitor activity"/>
    <property type="evidence" value="ECO:0007669"/>
    <property type="project" value="TreeGrafter"/>
</dbReference>
<evidence type="ECO:0000256" key="10">
    <source>
        <dbReference type="ARBA" id="ARBA00023180"/>
    </source>
</evidence>
<dbReference type="AlphaFoldDB" id="A0A8C6XQD1"/>
<dbReference type="GeneTree" id="ENSGT01010000229017"/>
<protein>
    <recommendedName>
        <fullName evidence="12">Histidine-rich glycoprotein</fullName>
    </recommendedName>
    <alternativeName>
        <fullName evidence="13">Histidine-proline-rich glycoprotein</fullName>
    </alternativeName>
</protein>
<dbReference type="Ensembl" id="ENSNNAT00000018207.1">
    <property type="protein sequence ID" value="ENSNNAP00000017335.1"/>
    <property type="gene ID" value="ENSNNAG00000011641.1"/>
</dbReference>
<dbReference type="GO" id="GO:0008201">
    <property type="term" value="F:heparin binding"/>
    <property type="evidence" value="ECO:0007669"/>
    <property type="project" value="UniProtKB-KW"/>
</dbReference>
<proteinExistence type="predicted"/>
<dbReference type="InterPro" id="IPR050735">
    <property type="entry name" value="Kininogen_Fetuin_HRG"/>
</dbReference>
<keyword evidence="15" id="KW-1185">Reference proteome</keyword>
<organism evidence="14 15">
    <name type="scientific">Naja naja</name>
    <name type="common">Indian cobra</name>
    <dbReference type="NCBI Taxonomy" id="35670"/>
    <lineage>
        <taxon>Eukaryota</taxon>
        <taxon>Metazoa</taxon>
        <taxon>Chordata</taxon>
        <taxon>Craniata</taxon>
        <taxon>Vertebrata</taxon>
        <taxon>Euteleostomi</taxon>
        <taxon>Lepidosauria</taxon>
        <taxon>Squamata</taxon>
        <taxon>Bifurcata</taxon>
        <taxon>Unidentata</taxon>
        <taxon>Episquamata</taxon>
        <taxon>Toxicofera</taxon>
        <taxon>Serpentes</taxon>
        <taxon>Colubroidea</taxon>
        <taxon>Elapidae</taxon>
        <taxon>Elapinae</taxon>
        <taxon>Naja</taxon>
    </lineage>
</organism>
<reference evidence="14" key="1">
    <citation type="submission" date="2025-08" db="UniProtKB">
        <authorList>
            <consortium name="Ensembl"/>
        </authorList>
    </citation>
    <scope>IDENTIFICATION</scope>
</reference>
<dbReference type="GO" id="GO:0010543">
    <property type="term" value="P:regulation of platelet activation"/>
    <property type="evidence" value="ECO:0007669"/>
    <property type="project" value="TreeGrafter"/>
</dbReference>
<keyword evidence="6" id="KW-0862">Zinc</keyword>
<keyword evidence="5" id="KW-0677">Repeat</keyword>
<evidence type="ECO:0000256" key="7">
    <source>
        <dbReference type="ARBA" id="ARBA00023008"/>
    </source>
</evidence>
<evidence type="ECO:0000256" key="5">
    <source>
        <dbReference type="ARBA" id="ARBA00022737"/>
    </source>
</evidence>
<dbReference type="GO" id="GO:0007596">
    <property type="term" value="P:blood coagulation"/>
    <property type="evidence" value="ECO:0007669"/>
    <property type="project" value="UniProtKB-KW"/>
</dbReference>
<dbReference type="GO" id="GO:0042730">
    <property type="term" value="P:fibrinolysis"/>
    <property type="evidence" value="ECO:0007669"/>
    <property type="project" value="UniProtKB-KW"/>
</dbReference>
<evidence type="ECO:0000256" key="13">
    <source>
        <dbReference type="ARBA" id="ARBA00041330"/>
    </source>
</evidence>